<dbReference type="Proteomes" id="UP000183975">
    <property type="component" value="Unassembled WGS sequence"/>
</dbReference>
<keyword evidence="3" id="KW-1185">Reference proteome</keyword>
<gene>
    <name evidence="2" type="ORF">SAMN02745138_00777</name>
</gene>
<dbReference type="Pfam" id="PF14287">
    <property type="entry name" value="DUF4368"/>
    <property type="match status" value="1"/>
</dbReference>
<protein>
    <recommendedName>
        <fullName evidence="1">DUF4368 domain-containing protein</fullName>
    </recommendedName>
</protein>
<name>A0A1M6N687_9FIRM</name>
<proteinExistence type="predicted"/>
<reference evidence="2 3" key="1">
    <citation type="submission" date="2016-11" db="EMBL/GenBank/DDBJ databases">
        <authorList>
            <person name="Jaros S."/>
            <person name="Januszkiewicz K."/>
            <person name="Wedrychowicz H."/>
        </authorList>
    </citation>
    <scope>NUCLEOTIDE SEQUENCE [LARGE SCALE GENOMIC DNA]</scope>
    <source>
        <strain evidence="2 3">DSM 14214</strain>
    </source>
</reference>
<dbReference type="EMBL" id="FRAH01000009">
    <property type="protein sequence ID" value="SHJ91143.1"/>
    <property type="molecule type" value="Genomic_DNA"/>
</dbReference>
<evidence type="ECO:0000313" key="2">
    <source>
        <dbReference type="EMBL" id="SHJ91143.1"/>
    </source>
</evidence>
<sequence>MQKERERLEGRNREIDDMFLSLYTDKAKGVISEQRFMKLTAAMEQEQEKNQRRLQELMRMIQQSDAQESEVCVFIRGIRQYATIQELDETVLNRLISWILVGEVKKINGQKTQEVRIVYNFVGEIAK</sequence>
<accession>A0A1M6N687</accession>
<evidence type="ECO:0000259" key="1">
    <source>
        <dbReference type="Pfam" id="PF14287"/>
    </source>
</evidence>
<dbReference type="AlphaFoldDB" id="A0A1M6N687"/>
<feature type="domain" description="DUF4368" evidence="1">
    <location>
        <begin position="61"/>
        <end position="125"/>
    </location>
</feature>
<evidence type="ECO:0000313" key="3">
    <source>
        <dbReference type="Proteomes" id="UP000183975"/>
    </source>
</evidence>
<dbReference type="InterPro" id="IPR025378">
    <property type="entry name" value="DUF4368"/>
</dbReference>
<organism evidence="2 3">
    <name type="scientific">Anaerotignum lactatifermentans DSM 14214</name>
    <dbReference type="NCBI Taxonomy" id="1121323"/>
    <lineage>
        <taxon>Bacteria</taxon>
        <taxon>Bacillati</taxon>
        <taxon>Bacillota</taxon>
        <taxon>Clostridia</taxon>
        <taxon>Lachnospirales</taxon>
        <taxon>Anaerotignaceae</taxon>
        <taxon>Anaerotignum</taxon>
    </lineage>
</organism>